<dbReference type="Proteomes" id="UP000231358">
    <property type="component" value="Unassembled WGS sequence"/>
</dbReference>
<dbReference type="EMBL" id="NEXV01000328">
    <property type="protein sequence ID" value="PIG85370.1"/>
    <property type="molecule type" value="Genomic_DNA"/>
</dbReference>
<keyword evidence="2" id="KW-1185">Reference proteome</keyword>
<comment type="caution">
    <text evidence="1">The sequence shown here is derived from an EMBL/GenBank/DDBJ whole genome shotgun (WGS) entry which is preliminary data.</text>
</comment>
<reference evidence="1 2" key="1">
    <citation type="submission" date="2017-05" db="EMBL/GenBank/DDBJ databases">
        <title>Genome sequence for an aflatoxigenic pathogen of Argentinian peanut, Aspergillus arachidicola.</title>
        <authorList>
            <person name="Moore G."/>
            <person name="Beltz S.B."/>
            <person name="Mack B.M."/>
        </authorList>
    </citation>
    <scope>NUCLEOTIDE SEQUENCE [LARGE SCALE GENOMIC DNA]</scope>
    <source>
        <strain evidence="1 2">CBS 117610</strain>
    </source>
</reference>
<dbReference type="AlphaFoldDB" id="A0A2G7FXN5"/>
<organism evidence="1 2">
    <name type="scientific">Aspergillus arachidicola</name>
    <dbReference type="NCBI Taxonomy" id="656916"/>
    <lineage>
        <taxon>Eukaryota</taxon>
        <taxon>Fungi</taxon>
        <taxon>Dikarya</taxon>
        <taxon>Ascomycota</taxon>
        <taxon>Pezizomycotina</taxon>
        <taxon>Eurotiomycetes</taxon>
        <taxon>Eurotiomycetidae</taxon>
        <taxon>Eurotiales</taxon>
        <taxon>Aspergillaceae</taxon>
        <taxon>Aspergillus</taxon>
        <taxon>Aspergillus subgen. Circumdati</taxon>
    </lineage>
</organism>
<dbReference type="SUPFAM" id="SSF51316">
    <property type="entry name" value="Mss4-like"/>
    <property type="match status" value="1"/>
</dbReference>
<evidence type="ECO:0000313" key="2">
    <source>
        <dbReference type="Proteomes" id="UP000231358"/>
    </source>
</evidence>
<name>A0A2G7FXN5_9EURO</name>
<protein>
    <recommendedName>
        <fullName evidence="3">CENP-V/GFA domain-containing protein</fullName>
    </recommendedName>
</protein>
<accession>A0A2G7FXN5</accession>
<dbReference type="STRING" id="656916.A0A2G7FXN5"/>
<dbReference type="Gene3D" id="2.170.150.70">
    <property type="match status" value="1"/>
</dbReference>
<dbReference type="InterPro" id="IPR011057">
    <property type="entry name" value="Mss4-like_sf"/>
</dbReference>
<evidence type="ECO:0008006" key="3">
    <source>
        <dbReference type="Google" id="ProtNLM"/>
    </source>
</evidence>
<evidence type="ECO:0000313" key="1">
    <source>
        <dbReference type="EMBL" id="PIG85370.1"/>
    </source>
</evidence>
<proteinExistence type="predicted"/>
<sequence length="89" mass="9862">MAETKSYAGSCHCGQVKYSFSLSPPIEEQEVVQCNCRLIALLPSRSRIISVGIVGLVFMREVRTVPGVNIESLKIKKMDGKSVKFEKQS</sequence>
<gene>
    <name evidence="1" type="ORF">AARAC_002767</name>
</gene>